<feature type="transmembrane region" description="Helical" evidence="2">
    <location>
        <begin position="375"/>
        <end position="395"/>
    </location>
</feature>
<evidence type="ECO:0000313" key="4">
    <source>
        <dbReference type="Proteomes" id="UP001552594"/>
    </source>
</evidence>
<dbReference type="Proteomes" id="UP001552594">
    <property type="component" value="Unassembled WGS sequence"/>
</dbReference>
<proteinExistence type="predicted"/>
<name>A0ABV3JTW4_STRON</name>
<protein>
    <recommendedName>
        <fullName evidence="5">Integral membrane protein</fullName>
    </recommendedName>
</protein>
<sequence>MSGSQGAGSSFGSQGGEGSYGSQGGGGSYGARGAYGSADAYGGSGFSGGSGSSDGFGAQARFGASGTQGGAGASATSGFHGQAGASDVYGAADSYGRFGASGASGDFGASGSHGAANYDVYGPSGAQGRPGSDVHGVPRSHGGADSYGSAWSEGPVQLPGQAVGYEPALAADAHAPLPESAPFQAEPAPVTGRPEAESAPERPMTAAEKAKAEGRPQILPPGFRPAVITAVLAGLLALTAPLARPALAVPVVLLQAVTAAGWFRLNGMWPARQGIALAFLGGLVADAGLLATKAGQAPIVLIGTLGCWLLLVVVLQLRSHASADERLYGLTCAAGSAALTVLAAGHLAADHKAVVIGALAVAVTVLARAVPLPSLVSPVIALIAAAGAGIMGGQLTHTGPSAALLGLAAGVCALVGLRVASYDYPSRFVHMTAGVALPLALAAPAVYVIGRTLL</sequence>
<feature type="transmembrane region" description="Helical" evidence="2">
    <location>
        <begin position="246"/>
        <end position="263"/>
    </location>
</feature>
<feature type="transmembrane region" description="Helical" evidence="2">
    <location>
        <begin position="275"/>
        <end position="291"/>
    </location>
</feature>
<keyword evidence="4" id="KW-1185">Reference proteome</keyword>
<feature type="compositionally biased region" description="Low complexity" evidence="1">
    <location>
        <begin position="1"/>
        <end position="12"/>
    </location>
</feature>
<evidence type="ECO:0008006" key="5">
    <source>
        <dbReference type="Google" id="ProtNLM"/>
    </source>
</evidence>
<gene>
    <name evidence="3" type="ORF">AB0L16_07125</name>
</gene>
<keyword evidence="2" id="KW-0472">Membrane</keyword>
<feature type="transmembrane region" description="Helical" evidence="2">
    <location>
        <begin position="353"/>
        <end position="370"/>
    </location>
</feature>
<evidence type="ECO:0000256" key="1">
    <source>
        <dbReference type="SAM" id="MobiDB-lite"/>
    </source>
</evidence>
<feature type="transmembrane region" description="Helical" evidence="2">
    <location>
        <begin position="401"/>
        <end position="421"/>
    </location>
</feature>
<feature type="transmembrane region" description="Helical" evidence="2">
    <location>
        <begin position="428"/>
        <end position="449"/>
    </location>
</feature>
<feature type="region of interest" description="Disordered" evidence="1">
    <location>
        <begin position="121"/>
        <end position="155"/>
    </location>
</feature>
<evidence type="ECO:0000313" key="3">
    <source>
        <dbReference type="EMBL" id="MEV5506235.1"/>
    </source>
</evidence>
<keyword evidence="2" id="KW-0812">Transmembrane</keyword>
<accession>A0ABV3JTW4</accession>
<reference evidence="3 4" key="1">
    <citation type="submission" date="2024-06" db="EMBL/GenBank/DDBJ databases">
        <title>The Natural Products Discovery Center: Release of the First 8490 Sequenced Strains for Exploring Actinobacteria Biosynthetic Diversity.</title>
        <authorList>
            <person name="Kalkreuter E."/>
            <person name="Kautsar S.A."/>
            <person name="Yang D."/>
            <person name="Bader C.D."/>
            <person name="Teijaro C.N."/>
            <person name="Fluegel L."/>
            <person name="Davis C.M."/>
            <person name="Simpson J.R."/>
            <person name="Lauterbach L."/>
            <person name="Steele A.D."/>
            <person name="Gui C."/>
            <person name="Meng S."/>
            <person name="Li G."/>
            <person name="Viehrig K."/>
            <person name="Ye F."/>
            <person name="Su P."/>
            <person name="Kiefer A.F."/>
            <person name="Nichols A."/>
            <person name="Cepeda A.J."/>
            <person name="Yan W."/>
            <person name="Fan B."/>
            <person name="Jiang Y."/>
            <person name="Adhikari A."/>
            <person name="Zheng C.-J."/>
            <person name="Schuster L."/>
            <person name="Cowan T.M."/>
            <person name="Smanski M.J."/>
            <person name="Chevrette M.G."/>
            <person name="De Carvalho L.P.S."/>
            <person name="Shen B."/>
        </authorList>
    </citation>
    <scope>NUCLEOTIDE SEQUENCE [LARGE SCALE GENOMIC DNA]</scope>
    <source>
        <strain evidence="3 4">NPDC052347</strain>
    </source>
</reference>
<feature type="transmembrane region" description="Helical" evidence="2">
    <location>
        <begin position="297"/>
        <end position="315"/>
    </location>
</feature>
<comment type="caution">
    <text evidence="3">The sequence shown here is derived from an EMBL/GenBank/DDBJ whole genome shotgun (WGS) entry which is preliminary data.</text>
</comment>
<feature type="compositionally biased region" description="Gly residues" evidence="1">
    <location>
        <begin position="13"/>
        <end position="25"/>
    </location>
</feature>
<feature type="transmembrane region" description="Helical" evidence="2">
    <location>
        <begin position="327"/>
        <end position="347"/>
    </location>
</feature>
<feature type="compositionally biased region" description="Low complexity" evidence="1">
    <location>
        <begin position="55"/>
        <end position="65"/>
    </location>
</feature>
<evidence type="ECO:0000256" key="2">
    <source>
        <dbReference type="SAM" id="Phobius"/>
    </source>
</evidence>
<organism evidence="3 4">
    <name type="scientific">Streptomyces orinoci</name>
    <name type="common">Streptoverticillium orinoci</name>
    <dbReference type="NCBI Taxonomy" id="67339"/>
    <lineage>
        <taxon>Bacteria</taxon>
        <taxon>Bacillati</taxon>
        <taxon>Actinomycetota</taxon>
        <taxon>Actinomycetes</taxon>
        <taxon>Kitasatosporales</taxon>
        <taxon>Streptomycetaceae</taxon>
        <taxon>Streptomyces</taxon>
    </lineage>
</organism>
<feature type="region of interest" description="Disordered" evidence="1">
    <location>
        <begin position="179"/>
        <end position="214"/>
    </location>
</feature>
<dbReference type="EMBL" id="JBFAUK010000004">
    <property type="protein sequence ID" value="MEV5506235.1"/>
    <property type="molecule type" value="Genomic_DNA"/>
</dbReference>
<feature type="region of interest" description="Disordered" evidence="1">
    <location>
        <begin position="46"/>
        <end position="74"/>
    </location>
</feature>
<feature type="region of interest" description="Disordered" evidence="1">
    <location>
        <begin position="1"/>
        <end position="25"/>
    </location>
</feature>
<keyword evidence="2" id="KW-1133">Transmembrane helix</keyword>